<feature type="non-terminal residue" evidence="1">
    <location>
        <position position="1"/>
    </location>
</feature>
<protein>
    <submittedName>
        <fullName evidence="1">Uncharacterized protein</fullName>
    </submittedName>
</protein>
<evidence type="ECO:0000313" key="1">
    <source>
        <dbReference type="EMBL" id="GAH23283.1"/>
    </source>
</evidence>
<accession>X1FR84</accession>
<comment type="caution">
    <text evidence="1">The sequence shown here is derived from an EMBL/GenBank/DDBJ whole genome shotgun (WGS) entry which is preliminary data.</text>
</comment>
<dbReference type="EMBL" id="BART01042455">
    <property type="protein sequence ID" value="GAH23283.1"/>
    <property type="molecule type" value="Genomic_DNA"/>
</dbReference>
<organism evidence="1">
    <name type="scientific">marine sediment metagenome</name>
    <dbReference type="NCBI Taxonomy" id="412755"/>
    <lineage>
        <taxon>unclassified sequences</taxon>
        <taxon>metagenomes</taxon>
        <taxon>ecological metagenomes</taxon>
    </lineage>
</organism>
<sequence length="32" mass="3562">PNQEKISFKVKANQIERGDYSIGTQGLILVNT</sequence>
<proteinExistence type="predicted"/>
<feature type="non-terminal residue" evidence="1">
    <location>
        <position position="32"/>
    </location>
</feature>
<name>X1FR84_9ZZZZ</name>
<gene>
    <name evidence="1" type="ORF">S01H4_67459</name>
</gene>
<dbReference type="AlphaFoldDB" id="X1FR84"/>
<reference evidence="1" key="1">
    <citation type="journal article" date="2014" name="Front. Microbiol.">
        <title>High frequency of phylogenetically diverse reductive dehalogenase-homologous genes in deep subseafloor sedimentary metagenomes.</title>
        <authorList>
            <person name="Kawai M."/>
            <person name="Futagami T."/>
            <person name="Toyoda A."/>
            <person name="Takaki Y."/>
            <person name="Nishi S."/>
            <person name="Hori S."/>
            <person name="Arai W."/>
            <person name="Tsubouchi T."/>
            <person name="Morono Y."/>
            <person name="Uchiyama I."/>
            <person name="Ito T."/>
            <person name="Fujiyama A."/>
            <person name="Inagaki F."/>
            <person name="Takami H."/>
        </authorList>
    </citation>
    <scope>NUCLEOTIDE SEQUENCE</scope>
    <source>
        <strain evidence="1">Expedition CK06-06</strain>
    </source>
</reference>